<dbReference type="Proteomes" id="UP000069001">
    <property type="component" value="Unassembled WGS sequence"/>
</dbReference>
<keyword evidence="1" id="KW-1133">Transmembrane helix</keyword>
<reference evidence="2 3" key="1">
    <citation type="submission" date="2015-11" db="EMBL/GenBank/DDBJ databases">
        <title>Expanding the genomic diversity of Burkholderia species for the development of highly accurate diagnostics.</title>
        <authorList>
            <person name="Sahl J."/>
            <person name="Keim P."/>
            <person name="Wagner D."/>
        </authorList>
    </citation>
    <scope>NUCLEOTIDE SEQUENCE [LARGE SCALE GENOMIC DNA]</scope>
    <source>
        <strain evidence="2 3">MSMB1302</strain>
    </source>
</reference>
<keyword evidence="1" id="KW-0812">Transmembrane</keyword>
<evidence type="ECO:0008006" key="4">
    <source>
        <dbReference type="Google" id="ProtNLM"/>
    </source>
</evidence>
<gene>
    <name evidence="2" type="ORF">WS90_15960</name>
</gene>
<evidence type="ECO:0000313" key="2">
    <source>
        <dbReference type="EMBL" id="KVK81286.1"/>
    </source>
</evidence>
<name>A0A118KI08_BURCE</name>
<proteinExistence type="predicted"/>
<evidence type="ECO:0000256" key="1">
    <source>
        <dbReference type="SAM" id="Phobius"/>
    </source>
</evidence>
<accession>A0A118KI08</accession>
<dbReference type="EMBL" id="LOYH01000055">
    <property type="protein sequence ID" value="KVK81286.1"/>
    <property type="molecule type" value="Genomic_DNA"/>
</dbReference>
<protein>
    <recommendedName>
        <fullName evidence="4">Transmembrane protein</fullName>
    </recommendedName>
</protein>
<keyword evidence="1" id="KW-0472">Membrane</keyword>
<sequence>MIVIRIIPLALGLYSGDALWDACLHGGILECHQARMHDMTCGWITPDMGEHYQRLLTGHWHALVLSIVPSLLLAYVMKPARPRN</sequence>
<evidence type="ECO:0000313" key="3">
    <source>
        <dbReference type="Proteomes" id="UP000069001"/>
    </source>
</evidence>
<organism evidence="2 3">
    <name type="scientific">Burkholderia cepacia</name>
    <name type="common">Pseudomonas cepacia</name>
    <dbReference type="NCBI Taxonomy" id="292"/>
    <lineage>
        <taxon>Bacteria</taxon>
        <taxon>Pseudomonadati</taxon>
        <taxon>Pseudomonadota</taxon>
        <taxon>Betaproteobacteria</taxon>
        <taxon>Burkholderiales</taxon>
        <taxon>Burkholderiaceae</taxon>
        <taxon>Burkholderia</taxon>
        <taxon>Burkholderia cepacia complex</taxon>
    </lineage>
</organism>
<comment type="caution">
    <text evidence="2">The sequence shown here is derived from an EMBL/GenBank/DDBJ whole genome shotgun (WGS) entry which is preliminary data.</text>
</comment>
<dbReference type="AlphaFoldDB" id="A0A118KI08"/>
<feature type="transmembrane region" description="Helical" evidence="1">
    <location>
        <begin position="58"/>
        <end position="77"/>
    </location>
</feature>